<dbReference type="SUPFAM" id="SSF55424">
    <property type="entry name" value="FAD/NAD-linked reductases, dimerisation (C-terminal) domain"/>
    <property type="match status" value="1"/>
</dbReference>
<comment type="caution">
    <text evidence="7">The sequence shown here is derived from an EMBL/GenBank/DDBJ whole genome shotgun (WGS) entry which is preliminary data.</text>
</comment>
<keyword evidence="8" id="KW-1185">Reference proteome</keyword>
<comment type="cofactor">
    <cofactor evidence="1">
        <name>FAD</name>
        <dbReference type="ChEBI" id="CHEBI:57692"/>
    </cofactor>
</comment>
<dbReference type="Gene3D" id="3.30.390.30">
    <property type="match status" value="1"/>
</dbReference>
<dbReference type="PANTHER" id="PTHR43014">
    <property type="entry name" value="MERCURIC REDUCTASE"/>
    <property type="match status" value="1"/>
</dbReference>
<evidence type="ECO:0000256" key="2">
    <source>
        <dbReference type="ARBA" id="ARBA00007532"/>
    </source>
</evidence>
<dbReference type="InterPro" id="IPR036188">
    <property type="entry name" value="FAD/NAD-bd_sf"/>
</dbReference>
<dbReference type="PIRSF" id="PIRSF000350">
    <property type="entry name" value="Mercury_reductase_MerA"/>
    <property type="match status" value="1"/>
</dbReference>
<evidence type="ECO:0000256" key="4">
    <source>
        <dbReference type="ARBA" id="ARBA00022827"/>
    </source>
</evidence>
<sequence length="469" mass="50688">MPAMPADSFDAIIIGAGQAGTPLAYALADAGRRVAMVESEALGGSCINYGCAPTKALLASAQRAHQVRTAGELGINAPEPDVDFAAVIGRMHRLRQNSRDSLHRKITEDHEGITLIRGRAQFTAPHTLRVALVVGGEQQLTAPLIFINTGTKAAVPELEGLADSGYLTSDSLLLNLTEQPEHLIIMGGSYIGVEFGQMFRRLGTRVTIVDTKPRLMAREDPDVSHPLEACLAEAGVELVLGADVRRVSRAADGSITLTVDAKAGERRLHGSHLLVAVGREPNTQELGLEHTGVKLDEDGYIEVNEHLQTGTRGVYALGDVKGGPQFTHIAYDDYRIVRDALLHGQQRGTADRPLPYVVFTEPQLGRIGLSKSQAKEKGIAYRVSRLPARTIGRAVQTGETEGFVEVLVGEDDRLLGAAVFCEQGGEIMTMFQLAMAGRLRYQELEDMILAHPSWAEVLNNAFQRLKPGE</sequence>
<dbReference type="InterPro" id="IPR004099">
    <property type="entry name" value="Pyr_nucl-diS_OxRdtase_dimer"/>
</dbReference>
<dbReference type="InterPro" id="IPR001100">
    <property type="entry name" value="Pyr_nuc-diS_OxRdtase"/>
</dbReference>
<gene>
    <name evidence="7" type="ORF">J4E00_12140</name>
</gene>
<evidence type="ECO:0000256" key="3">
    <source>
        <dbReference type="ARBA" id="ARBA00022630"/>
    </source>
</evidence>
<feature type="domain" description="FAD/NAD(P)-binding" evidence="6">
    <location>
        <begin position="10"/>
        <end position="332"/>
    </location>
</feature>
<evidence type="ECO:0000313" key="8">
    <source>
        <dbReference type="Proteomes" id="UP000664369"/>
    </source>
</evidence>
<evidence type="ECO:0000259" key="5">
    <source>
        <dbReference type="Pfam" id="PF02852"/>
    </source>
</evidence>
<evidence type="ECO:0000259" key="6">
    <source>
        <dbReference type="Pfam" id="PF07992"/>
    </source>
</evidence>
<comment type="similarity">
    <text evidence="2">Belongs to the class-I pyridine nucleotide-disulfide oxidoreductase family.</text>
</comment>
<protein>
    <submittedName>
        <fullName evidence="7">Mercuric reductase</fullName>
    </submittedName>
</protein>
<dbReference type="Gene3D" id="3.50.50.60">
    <property type="entry name" value="FAD/NAD(P)-binding domain"/>
    <property type="match status" value="2"/>
</dbReference>
<dbReference type="PRINTS" id="PR00411">
    <property type="entry name" value="PNDRDTASEI"/>
</dbReference>
<dbReference type="PANTHER" id="PTHR43014:SF2">
    <property type="entry name" value="MERCURIC REDUCTASE"/>
    <property type="match status" value="1"/>
</dbReference>
<evidence type="ECO:0000256" key="1">
    <source>
        <dbReference type="ARBA" id="ARBA00001974"/>
    </source>
</evidence>
<dbReference type="Pfam" id="PF07992">
    <property type="entry name" value="Pyr_redox_2"/>
    <property type="match status" value="1"/>
</dbReference>
<dbReference type="Proteomes" id="UP000664369">
    <property type="component" value="Unassembled WGS sequence"/>
</dbReference>
<feature type="domain" description="Pyridine nucleotide-disulphide oxidoreductase dimerisation" evidence="5">
    <location>
        <begin position="355"/>
        <end position="461"/>
    </location>
</feature>
<proteinExistence type="inferred from homology"/>
<dbReference type="Pfam" id="PF02852">
    <property type="entry name" value="Pyr_redox_dim"/>
    <property type="match status" value="1"/>
</dbReference>
<dbReference type="InterPro" id="IPR023753">
    <property type="entry name" value="FAD/NAD-binding_dom"/>
</dbReference>
<keyword evidence="3" id="KW-0285">Flavoprotein</keyword>
<keyword evidence="4" id="KW-0274">FAD</keyword>
<name>A0ABS3QFP8_9BACT</name>
<reference evidence="7 8" key="1">
    <citation type="submission" date="2021-03" db="EMBL/GenBank/DDBJ databases">
        <authorList>
            <person name="Kim M.K."/>
        </authorList>
    </citation>
    <scope>NUCLEOTIDE SEQUENCE [LARGE SCALE GENOMIC DNA]</scope>
    <source>
        <strain evidence="7 8">BT442</strain>
    </source>
</reference>
<dbReference type="EMBL" id="JAGETZ010000004">
    <property type="protein sequence ID" value="MBO2009803.1"/>
    <property type="molecule type" value="Genomic_DNA"/>
</dbReference>
<dbReference type="PRINTS" id="PR00368">
    <property type="entry name" value="FADPNR"/>
</dbReference>
<organism evidence="7 8">
    <name type="scientific">Hymenobacter negativus</name>
    <dbReference type="NCBI Taxonomy" id="2795026"/>
    <lineage>
        <taxon>Bacteria</taxon>
        <taxon>Pseudomonadati</taxon>
        <taxon>Bacteroidota</taxon>
        <taxon>Cytophagia</taxon>
        <taxon>Cytophagales</taxon>
        <taxon>Hymenobacteraceae</taxon>
        <taxon>Hymenobacter</taxon>
    </lineage>
</organism>
<dbReference type="SUPFAM" id="SSF51905">
    <property type="entry name" value="FAD/NAD(P)-binding domain"/>
    <property type="match status" value="1"/>
</dbReference>
<accession>A0ABS3QFP8</accession>
<dbReference type="InterPro" id="IPR016156">
    <property type="entry name" value="FAD/NAD-linked_Rdtase_dimer_sf"/>
</dbReference>
<evidence type="ECO:0000313" key="7">
    <source>
        <dbReference type="EMBL" id="MBO2009803.1"/>
    </source>
</evidence>